<evidence type="ECO:0000256" key="2">
    <source>
        <dbReference type="ARBA" id="ARBA00022723"/>
    </source>
</evidence>
<dbReference type="GO" id="GO:0006508">
    <property type="term" value="P:proteolysis"/>
    <property type="evidence" value="ECO:0007669"/>
    <property type="project" value="UniProtKB-KW"/>
</dbReference>
<dbReference type="PANTHER" id="PTHR11804">
    <property type="entry name" value="PROTEASE M3 THIMET OLIGOPEPTIDASE-RELATED"/>
    <property type="match status" value="1"/>
</dbReference>
<evidence type="ECO:0000256" key="5">
    <source>
        <dbReference type="ARBA" id="ARBA00023049"/>
    </source>
</evidence>
<evidence type="ECO:0000256" key="6">
    <source>
        <dbReference type="RuleBase" id="RU003435"/>
    </source>
</evidence>
<keyword evidence="10" id="KW-1185">Reference proteome</keyword>
<feature type="domain" description="Peptidase M3A/M3B catalytic" evidence="8">
    <location>
        <begin position="148"/>
        <end position="554"/>
    </location>
</feature>
<evidence type="ECO:0000313" key="9">
    <source>
        <dbReference type="EMBL" id="PRW59617.1"/>
    </source>
</evidence>
<evidence type="ECO:0000259" key="8">
    <source>
        <dbReference type="Pfam" id="PF01432"/>
    </source>
</evidence>
<keyword evidence="4 6" id="KW-0862">Zinc</keyword>
<dbReference type="InterPro" id="IPR001567">
    <property type="entry name" value="Pept_M3A_M3B_dom"/>
</dbReference>
<dbReference type="Pfam" id="PF01432">
    <property type="entry name" value="Peptidase_M3"/>
    <property type="match status" value="1"/>
</dbReference>
<reference evidence="9 10" key="1">
    <citation type="journal article" date="2018" name="Plant J.">
        <title>Genome sequences of Chlorella sorokiniana UTEX 1602 and Micractinium conductrix SAG 241.80: implications to maltose excretion by a green alga.</title>
        <authorList>
            <person name="Arriola M.B."/>
            <person name="Velmurugan N."/>
            <person name="Zhang Y."/>
            <person name="Plunkett M.H."/>
            <person name="Hondzo H."/>
            <person name="Barney B.M."/>
        </authorList>
    </citation>
    <scope>NUCLEOTIDE SEQUENCE [LARGE SCALE GENOMIC DNA]</scope>
    <source>
        <strain evidence="10">UTEX 1602</strain>
    </source>
</reference>
<dbReference type="Gene3D" id="1.10.1370.30">
    <property type="match status" value="2"/>
</dbReference>
<evidence type="ECO:0000256" key="1">
    <source>
        <dbReference type="ARBA" id="ARBA00022670"/>
    </source>
</evidence>
<dbReference type="GO" id="GO:0006518">
    <property type="term" value="P:peptide metabolic process"/>
    <property type="evidence" value="ECO:0007669"/>
    <property type="project" value="TreeGrafter"/>
</dbReference>
<sequence>MAAAEPIPGPAEVNSFIDDMNAAYEKVHVEYEKNFWSTKMGLAGASADELARTKSALDAFLSDAAKLAAVRKVLAEAQGLSEEQRHVLAILEKTFKTYITEDERAAQYKERLNQLEAELQQHRNNMALGYTVGGAFTKASSVQLRNTMRTSESEEVRKAAYEGLRSVGPHVAEKFAEIVKLRNKLARVAGYKDYYAMKLEQAEGFGMDVLFGMLDELERETRPLMEQARKTLAEQKGEAALQPWNTGFSLAGDVEKKMDPYLPFADAVDVWARTFAGLGINYRGATMALDLCDRLSKYSNGFCHWPQPAFYKTDGTWVPSQTNFTSLATPTQVGSGRTALVTLLHEGGHAAHFANVLQRSPFFSQERAPTSVAYAETQSMTLDSLAGDAAWLGRYARNSKGEVLPWAIIEEKLHSTQPYEVFMLRTMLSVPYFEKALYELAEEEVTPQRILALADEVEARIEGGPAPRPLMSVPHILSDESSAYYHGYVLAEMAVHQTRAYFLHKFGRIVDEPRVGQELADVYWAPGNGEAFLDLVKRLTGAPLGSAAWVKELQTPLSKKLEEEKHEYEAAVAAGPAIPPGQEPDLGMRVLLVDGDETIADSAQGGLAKASDTFKQWISKKWPAKETVAA</sequence>
<organism evidence="9 10">
    <name type="scientific">Chlorella sorokiniana</name>
    <name type="common">Freshwater green alga</name>
    <dbReference type="NCBI Taxonomy" id="3076"/>
    <lineage>
        <taxon>Eukaryota</taxon>
        <taxon>Viridiplantae</taxon>
        <taxon>Chlorophyta</taxon>
        <taxon>core chlorophytes</taxon>
        <taxon>Trebouxiophyceae</taxon>
        <taxon>Chlorellales</taxon>
        <taxon>Chlorellaceae</taxon>
        <taxon>Chlorella clade</taxon>
        <taxon>Chlorella</taxon>
    </lineage>
</organism>
<evidence type="ECO:0000256" key="4">
    <source>
        <dbReference type="ARBA" id="ARBA00022833"/>
    </source>
</evidence>
<comment type="caution">
    <text evidence="9">The sequence shown here is derived from an EMBL/GenBank/DDBJ whole genome shotgun (WGS) entry which is preliminary data.</text>
</comment>
<dbReference type="Proteomes" id="UP000239899">
    <property type="component" value="Unassembled WGS sequence"/>
</dbReference>
<comment type="cofactor">
    <cofactor evidence="6">
        <name>Zn(2+)</name>
        <dbReference type="ChEBI" id="CHEBI:29105"/>
    </cofactor>
    <text evidence="6">Binds 1 zinc ion.</text>
</comment>
<gene>
    <name evidence="9" type="ORF">C2E21_1347</name>
</gene>
<dbReference type="AlphaFoldDB" id="A0A2P6TZX1"/>
<protein>
    <submittedName>
        <fullName evidence="9">Peptidase M3</fullName>
    </submittedName>
</protein>
<accession>A0A2P6TZX1</accession>
<evidence type="ECO:0000256" key="7">
    <source>
        <dbReference type="SAM" id="Coils"/>
    </source>
</evidence>
<keyword evidence="3 6" id="KW-0378">Hydrolase</keyword>
<feature type="coiled-coil region" evidence="7">
    <location>
        <begin position="98"/>
        <end position="125"/>
    </location>
</feature>
<dbReference type="OrthoDB" id="534666at2759"/>
<proteinExistence type="inferred from homology"/>
<evidence type="ECO:0000313" key="10">
    <source>
        <dbReference type="Proteomes" id="UP000239899"/>
    </source>
</evidence>
<dbReference type="EMBL" id="LHPG02000003">
    <property type="protein sequence ID" value="PRW59617.1"/>
    <property type="molecule type" value="Genomic_DNA"/>
</dbReference>
<dbReference type="SUPFAM" id="SSF55486">
    <property type="entry name" value="Metalloproteases ('zincins'), catalytic domain"/>
    <property type="match status" value="1"/>
</dbReference>
<name>A0A2P6TZX1_CHLSO</name>
<dbReference type="GO" id="GO:0046872">
    <property type="term" value="F:metal ion binding"/>
    <property type="evidence" value="ECO:0007669"/>
    <property type="project" value="UniProtKB-UniRule"/>
</dbReference>
<keyword evidence="5 6" id="KW-0482">Metalloprotease</keyword>
<comment type="similarity">
    <text evidence="6">Belongs to the peptidase M3 family.</text>
</comment>
<keyword evidence="7" id="KW-0175">Coiled coil</keyword>
<dbReference type="PANTHER" id="PTHR11804:SF84">
    <property type="entry name" value="SACCHAROLYSIN"/>
    <property type="match status" value="1"/>
</dbReference>
<keyword evidence="1 6" id="KW-0645">Protease</keyword>
<evidence type="ECO:0000256" key="3">
    <source>
        <dbReference type="ARBA" id="ARBA00022801"/>
    </source>
</evidence>
<dbReference type="InterPro" id="IPR045090">
    <property type="entry name" value="Pept_M3A_M3B"/>
</dbReference>
<keyword evidence="2 6" id="KW-0479">Metal-binding</keyword>
<dbReference type="GO" id="GO:0004222">
    <property type="term" value="F:metalloendopeptidase activity"/>
    <property type="evidence" value="ECO:0007669"/>
    <property type="project" value="InterPro"/>
</dbReference>